<dbReference type="Proteomes" id="UP001566331">
    <property type="component" value="Unassembled WGS sequence"/>
</dbReference>
<gene>
    <name evidence="2" type="ORF">AB6713_18090</name>
</gene>
<dbReference type="SMART" id="SM00530">
    <property type="entry name" value="HTH_XRE"/>
    <property type="match status" value="1"/>
</dbReference>
<dbReference type="EMBL" id="JBFWIC010000037">
    <property type="protein sequence ID" value="MEZ0476506.1"/>
    <property type="molecule type" value="Genomic_DNA"/>
</dbReference>
<sequence>MDEISLQRKYGGAVRKRRLASGHSQDTFADAIGMHRAYFSSIERGERNITLQTMRRVAEGLGTTVASLMSDAGI</sequence>
<feature type="domain" description="HTH cro/C1-type" evidence="1">
    <location>
        <begin position="14"/>
        <end position="68"/>
    </location>
</feature>
<dbReference type="InterPro" id="IPR010982">
    <property type="entry name" value="Lambda_DNA-bd_dom_sf"/>
</dbReference>
<evidence type="ECO:0000259" key="1">
    <source>
        <dbReference type="PROSITE" id="PS50943"/>
    </source>
</evidence>
<dbReference type="Gene3D" id="1.10.260.40">
    <property type="entry name" value="lambda repressor-like DNA-binding domains"/>
    <property type="match status" value="1"/>
</dbReference>
<proteinExistence type="predicted"/>
<organism evidence="2 3">
    <name type="scientific">Luteimonas salinilitoris</name>
    <dbReference type="NCBI Taxonomy" id="3237697"/>
    <lineage>
        <taxon>Bacteria</taxon>
        <taxon>Pseudomonadati</taxon>
        <taxon>Pseudomonadota</taxon>
        <taxon>Gammaproteobacteria</taxon>
        <taxon>Lysobacterales</taxon>
        <taxon>Lysobacteraceae</taxon>
        <taxon>Luteimonas</taxon>
    </lineage>
</organism>
<keyword evidence="3" id="KW-1185">Reference proteome</keyword>
<dbReference type="PROSITE" id="PS50943">
    <property type="entry name" value="HTH_CROC1"/>
    <property type="match status" value="1"/>
</dbReference>
<dbReference type="RefSeq" id="WP_370562831.1">
    <property type="nucleotide sequence ID" value="NZ_JBFWIB010000002.1"/>
</dbReference>
<name>A0ABV4HUS4_9GAMM</name>
<dbReference type="CDD" id="cd00093">
    <property type="entry name" value="HTH_XRE"/>
    <property type="match status" value="1"/>
</dbReference>
<dbReference type="SUPFAM" id="SSF47413">
    <property type="entry name" value="lambda repressor-like DNA-binding domains"/>
    <property type="match status" value="1"/>
</dbReference>
<protein>
    <submittedName>
        <fullName evidence="2">Helix-turn-helix domain-containing protein</fullName>
    </submittedName>
</protein>
<dbReference type="InterPro" id="IPR001387">
    <property type="entry name" value="Cro/C1-type_HTH"/>
</dbReference>
<dbReference type="Pfam" id="PF01381">
    <property type="entry name" value="HTH_3"/>
    <property type="match status" value="1"/>
</dbReference>
<reference evidence="2 3" key="1">
    <citation type="submission" date="2024-07" db="EMBL/GenBank/DDBJ databases">
        <title>Luteimonas salilacus sp. nov., isolated from the shore soil of Salt Lake in Tibet of China.</title>
        <authorList>
            <person name="Zhang X."/>
            <person name="Li A."/>
        </authorList>
    </citation>
    <scope>NUCLEOTIDE SEQUENCE [LARGE SCALE GENOMIC DNA]</scope>
    <source>
        <strain evidence="2 3">B3-2-R+30</strain>
    </source>
</reference>
<evidence type="ECO:0000313" key="2">
    <source>
        <dbReference type="EMBL" id="MEZ0476506.1"/>
    </source>
</evidence>
<comment type="caution">
    <text evidence="2">The sequence shown here is derived from an EMBL/GenBank/DDBJ whole genome shotgun (WGS) entry which is preliminary data.</text>
</comment>
<accession>A0ABV4HUS4</accession>
<evidence type="ECO:0000313" key="3">
    <source>
        <dbReference type="Proteomes" id="UP001566331"/>
    </source>
</evidence>